<proteinExistence type="predicted"/>
<dbReference type="Proteomes" id="UP000008743">
    <property type="component" value="Unassembled WGS sequence"/>
</dbReference>
<protein>
    <submittedName>
        <fullName evidence="2">Uncharacterized protein</fullName>
    </submittedName>
</protein>
<accession>A0A0D2VFG1</accession>
<dbReference type="eggNOG" id="ENOG502R4TC">
    <property type="taxonomic scope" value="Eukaryota"/>
</dbReference>
<dbReference type="GO" id="GO:0045879">
    <property type="term" value="P:negative regulation of smoothened signaling pathway"/>
    <property type="evidence" value="ECO:0007669"/>
    <property type="project" value="TreeGrafter"/>
</dbReference>
<dbReference type="Pfam" id="PF18800">
    <property type="entry name" value="Atthog"/>
    <property type="match status" value="1"/>
</dbReference>
<evidence type="ECO:0000313" key="2">
    <source>
        <dbReference type="EMBL" id="KJE88472.1"/>
    </source>
</evidence>
<dbReference type="PANTHER" id="PTHR31186">
    <property type="entry name" value="MODULATOR OF SMOOTHENED PROTEIN"/>
    <property type="match status" value="1"/>
</dbReference>
<keyword evidence="1" id="KW-0812">Transmembrane</keyword>
<dbReference type="PANTHER" id="PTHR31186:SF1">
    <property type="entry name" value="MODULATOR OF SMOOTHENED PROTEIN"/>
    <property type="match status" value="1"/>
</dbReference>
<keyword evidence="1" id="KW-1133">Transmembrane helix</keyword>
<feature type="transmembrane region" description="Helical" evidence="1">
    <location>
        <begin position="149"/>
        <end position="173"/>
    </location>
</feature>
<feature type="transmembrane region" description="Helical" evidence="1">
    <location>
        <begin position="110"/>
        <end position="129"/>
    </location>
</feature>
<dbReference type="OMA" id="ICIFIGC"/>
<dbReference type="InterPro" id="IPR037663">
    <property type="entry name" value="Mosmo"/>
</dbReference>
<dbReference type="PhylomeDB" id="A0A0D2VFG1"/>
<organism evidence="2 3">
    <name type="scientific">Capsaspora owczarzaki (strain ATCC 30864)</name>
    <dbReference type="NCBI Taxonomy" id="595528"/>
    <lineage>
        <taxon>Eukaryota</taxon>
        <taxon>Filasterea</taxon>
        <taxon>Capsaspora</taxon>
    </lineage>
</organism>
<dbReference type="Gene3D" id="1.20.140.150">
    <property type="match status" value="1"/>
</dbReference>
<dbReference type="GO" id="GO:0005794">
    <property type="term" value="C:Golgi apparatus"/>
    <property type="evidence" value="ECO:0007669"/>
    <property type="project" value="TreeGrafter"/>
</dbReference>
<sequence>MPSIVASSTIVASLGLFATSFILCVVAVSTPMWLDRESFGTHTRLGIVHQCWPSLSGSEYCMVAPIDQLPVAWQAAYCLMVVGMISLFGAILCSLGAWYNTHSMRIACNLGFFAACLLALATLIFPGGFSSPLVSGKAFKLPENVSVGYSYILFILSTLFAFLAELFAARIILPVHF</sequence>
<name>A0A0D2VFG1_CAPO3</name>
<keyword evidence="1" id="KW-0472">Membrane</keyword>
<dbReference type="InParanoid" id="A0A0D2VFG1"/>
<dbReference type="GO" id="GO:0060170">
    <property type="term" value="C:ciliary membrane"/>
    <property type="evidence" value="ECO:0007669"/>
    <property type="project" value="TreeGrafter"/>
</dbReference>
<dbReference type="RefSeq" id="XP_004364996.1">
    <property type="nucleotide sequence ID" value="XM_004364939.2"/>
</dbReference>
<evidence type="ECO:0000256" key="1">
    <source>
        <dbReference type="SAM" id="Phobius"/>
    </source>
</evidence>
<feature type="transmembrane region" description="Helical" evidence="1">
    <location>
        <begin position="72"/>
        <end position="98"/>
    </location>
</feature>
<dbReference type="STRING" id="595528.A0A0D2VFG1"/>
<feature type="transmembrane region" description="Helical" evidence="1">
    <location>
        <begin position="12"/>
        <end position="34"/>
    </location>
</feature>
<dbReference type="OrthoDB" id="259708at2759"/>
<reference evidence="3" key="1">
    <citation type="submission" date="2011-02" db="EMBL/GenBank/DDBJ databases">
        <title>The Genome Sequence of Capsaspora owczarzaki ATCC 30864.</title>
        <authorList>
            <person name="Russ C."/>
            <person name="Cuomo C."/>
            <person name="Burger G."/>
            <person name="Gray M.W."/>
            <person name="Holland P.W.H."/>
            <person name="King N."/>
            <person name="Lang F.B.F."/>
            <person name="Roger A.J."/>
            <person name="Ruiz-Trillo I."/>
            <person name="Young S.K."/>
            <person name="Zeng Q."/>
            <person name="Gargeya S."/>
            <person name="Alvarado L."/>
            <person name="Berlin A."/>
            <person name="Chapman S.B."/>
            <person name="Chen Z."/>
            <person name="Freedman E."/>
            <person name="Gellesch M."/>
            <person name="Goldberg J."/>
            <person name="Griggs A."/>
            <person name="Gujja S."/>
            <person name="Heilman E."/>
            <person name="Heiman D."/>
            <person name="Howarth C."/>
            <person name="Mehta T."/>
            <person name="Neiman D."/>
            <person name="Pearson M."/>
            <person name="Roberts A."/>
            <person name="Saif S."/>
            <person name="Shea T."/>
            <person name="Shenoy N."/>
            <person name="Sisk P."/>
            <person name="Stolte C."/>
            <person name="Sykes S."/>
            <person name="White J."/>
            <person name="Yandava C."/>
            <person name="Haas B."/>
            <person name="Nusbaum C."/>
            <person name="Birren B."/>
        </authorList>
    </citation>
    <scope>NUCLEOTIDE SEQUENCE</scope>
    <source>
        <strain evidence="3">ATCC 30864</strain>
    </source>
</reference>
<dbReference type="EMBL" id="KE346360">
    <property type="protein sequence ID" value="KJE88472.1"/>
    <property type="molecule type" value="Genomic_DNA"/>
</dbReference>
<dbReference type="AlphaFoldDB" id="A0A0D2VFG1"/>
<keyword evidence="3" id="KW-1185">Reference proteome</keyword>
<evidence type="ECO:0000313" key="3">
    <source>
        <dbReference type="Proteomes" id="UP000008743"/>
    </source>
</evidence>
<gene>
    <name evidence="2" type="ORF">CAOG_000125</name>
</gene>